<name>A0A3R7KA07_9STRA</name>
<protein>
    <submittedName>
        <fullName evidence="1">Uncharacterized protein</fullName>
    </submittedName>
</protein>
<dbReference type="Proteomes" id="UP000285624">
    <property type="component" value="Unassembled WGS sequence"/>
</dbReference>
<evidence type="ECO:0000313" key="3">
    <source>
        <dbReference type="Proteomes" id="UP000285624"/>
    </source>
</evidence>
<dbReference type="AlphaFoldDB" id="A0A3R7KA07"/>
<keyword evidence="3" id="KW-1185">Reference proteome</keyword>
<dbReference type="Proteomes" id="UP000285883">
    <property type="component" value="Unassembled WGS sequence"/>
</dbReference>
<organism evidence="1 4">
    <name type="scientific">Phytophthora kernoviae</name>
    <dbReference type="NCBI Taxonomy" id="325452"/>
    <lineage>
        <taxon>Eukaryota</taxon>
        <taxon>Sar</taxon>
        <taxon>Stramenopiles</taxon>
        <taxon>Oomycota</taxon>
        <taxon>Peronosporomycetes</taxon>
        <taxon>Peronosporales</taxon>
        <taxon>Peronosporaceae</taxon>
        <taxon>Phytophthora</taxon>
    </lineage>
</organism>
<sequence length="468" mass="53518">MKNKVLEDGAKFLRDRLPCVDPCKPMREDHGYEVSNGDFYASYICTMQFENSVKEVYDILLGYFSSIEISVSEKLGNITVREDDDSMAPGITTNRMVSTTIGGLRMESNTVYFSRYDEGDEEVGHQNGYGIFVADYVDEDELNPYHPHERIRRDFSTVLELTSYPIKHGLLAMNRYLAGLDGDDATPPIGRSARLTAPNGGGPDATIQSGSPLQDVIYLTNDEQSRRDTLEALKPRKLEKALRFMKIRRPKLDPCNTMGEERRYEAENGDFCSTRFTVTQFEEARSVKQVFDLLLFYFCNIEISVSEKIGHITIREDDGDDDKGIVQNRLVSTTHKHVKMESNTVMFSHYYDGSIGKRNGPGDSSYGLIVADFVDEDERHPYLPDQRVRRDVNAVLEIRAFIPQRPKSVAGELSSRKPVIVLSRWVQNRMHYPCFPVCTDGWYELRNNMDLWGRALHRTIVENLRPRS</sequence>
<evidence type="ECO:0000313" key="2">
    <source>
        <dbReference type="EMBL" id="RLN74345.1"/>
    </source>
</evidence>
<evidence type="ECO:0000313" key="4">
    <source>
        <dbReference type="Proteomes" id="UP000285883"/>
    </source>
</evidence>
<comment type="caution">
    <text evidence="1">The sequence shown here is derived from an EMBL/GenBank/DDBJ whole genome shotgun (WGS) entry which is preliminary data.</text>
</comment>
<proteinExistence type="predicted"/>
<dbReference type="EMBL" id="MBDN02000573">
    <property type="protein sequence ID" value="RLN74345.1"/>
    <property type="molecule type" value="Genomic_DNA"/>
</dbReference>
<dbReference type="EMBL" id="MAYM02000390">
    <property type="protein sequence ID" value="RLN43554.1"/>
    <property type="molecule type" value="Genomic_DNA"/>
</dbReference>
<accession>A0A3R7KA07</accession>
<gene>
    <name evidence="1" type="ORF">BBI17_008955</name>
    <name evidence="2" type="ORF">BBO99_00008979</name>
</gene>
<evidence type="ECO:0000313" key="1">
    <source>
        <dbReference type="EMBL" id="RLN43554.1"/>
    </source>
</evidence>
<reference evidence="3 4" key="1">
    <citation type="submission" date="2018-07" db="EMBL/GenBank/DDBJ databases">
        <title>Genome sequencing of oomycete isolates from Chile give support for New Zealand origin for Phytophthora kernoviae and make available the first Nothophytophthora sp. genome.</title>
        <authorList>
            <person name="Studholme D.J."/>
            <person name="Sanfuentes E."/>
            <person name="Panda P."/>
            <person name="Hill R."/>
            <person name="Sambles C."/>
            <person name="Grant M."/>
            <person name="Williams N.M."/>
            <person name="Mcdougal R.L."/>
        </authorList>
    </citation>
    <scope>NUCLEOTIDE SEQUENCE [LARGE SCALE GENOMIC DNA]</scope>
    <source>
        <strain evidence="1">Chile2</strain>
        <strain evidence="2">Chile4</strain>
    </source>
</reference>